<gene>
    <name evidence="1" type="ORF">A4284_09310</name>
</gene>
<comment type="caution">
    <text evidence="1">The sequence shown here is derived from an EMBL/GenBank/DDBJ whole genome shotgun (WGS) entry which is preliminary data.</text>
</comment>
<protein>
    <recommendedName>
        <fullName evidence="2">DUF2972 domain-containing protein</fullName>
    </recommendedName>
</protein>
<accession>A0A5T1P0X9</accession>
<sequence>NYHNIPAELAWEMNLPLPDNYEFVWLGGHGTGTEALKVFLSYNKIIIPDNFFNYETGLQRYKYALNILLNDIDHIKGIRLKDYHFNDFEKFCKLIQKKCKFIFQVRDYFEIFTCYINHRTRKSDAIMNFDLQTNLSDVFDRFYYFSSGENHPIRLNLKNFLSWPALHQEMGFRTCVMEYSMLQNFDNILDVLYIDIKD</sequence>
<feature type="non-terminal residue" evidence="1">
    <location>
        <position position="198"/>
    </location>
</feature>
<organism evidence="1">
    <name type="scientific">Campylobacter jejuni</name>
    <dbReference type="NCBI Taxonomy" id="197"/>
    <lineage>
        <taxon>Bacteria</taxon>
        <taxon>Pseudomonadati</taxon>
        <taxon>Campylobacterota</taxon>
        <taxon>Epsilonproteobacteria</taxon>
        <taxon>Campylobacterales</taxon>
        <taxon>Campylobacteraceae</taxon>
        <taxon>Campylobacter</taxon>
    </lineage>
</organism>
<reference evidence="1" key="1">
    <citation type="submission" date="2018-05" db="EMBL/GenBank/DDBJ databases">
        <authorList>
            <consortium name="NARMS: The National Antimicrobial Resistance Monitoring System"/>
        </authorList>
    </citation>
    <scope>NUCLEOTIDE SEQUENCE</scope>
    <source>
        <strain evidence="1">FSIS1606242</strain>
    </source>
</reference>
<evidence type="ECO:0008006" key="2">
    <source>
        <dbReference type="Google" id="ProtNLM"/>
    </source>
</evidence>
<dbReference type="AlphaFoldDB" id="A0A5T1P0X9"/>
<name>A0A5T1P0X9_CAMJU</name>
<evidence type="ECO:0000313" key="1">
    <source>
        <dbReference type="EMBL" id="EAL2987966.1"/>
    </source>
</evidence>
<dbReference type="EMBL" id="AACNBN010000053">
    <property type="protein sequence ID" value="EAL2987966.1"/>
    <property type="molecule type" value="Genomic_DNA"/>
</dbReference>
<proteinExistence type="predicted"/>
<feature type="non-terminal residue" evidence="1">
    <location>
        <position position="1"/>
    </location>
</feature>